<gene>
    <name evidence="8" type="primary">MCYN0802</name>
    <name evidence="6" type="synonym">ackA</name>
    <name evidence="8" type="ORF">NCTC10142_00828</name>
</gene>
<evidence type="ECO:0000256" key="5">
    <source>
        <dbReference type="ARBA" id="ARBA00022840"/>
    </source>
</evidence>
<evidence type="ECO:0000313" key="8">
    <source>
        <dbReference type="EMBL" id="VEU65047.1"/>
    </source>
</evidence>
<evidence type="ECO:0000313" key="9">
    <source>
        <dbReference type="Proteomes" id="UP000289506"/>
    </source>
</evidence>
<keyword evidence="3 6" id="KW-0547">Nucleotide-binding</keyword>
<dbReference type="InterPro" id="IPR023865">
    <property type="entry name" value="Aliphatic_acid_kinase_CS"/>
</dbReference>
<protein>
    <recommendedName>
        <fullName evidence="6">Acetate kinase</fullName>
        <ecNumber evidence="6">2.7.2.1</ecNumber>
    </recommendedName>
    <alternativeName>
        <fullName evidence="6">Acetokinase</fullName>
    </alternativeName>
</protein>
<dbReference type="UniPathway" id="UPA00340">
    <property type="reaction ID" value="UER00458"/>
</dbReference>
<dbReference type="EMBL" id="LR214986">
    <property type="protein sequence ID" value="VEU65047.1"/>
    <property type="molecule type" value="Genomic_DNA"/>
</dbReference>
<accession>A0A449AJ90</accession>
<feature type="site" description="Transition state stabilizer" evidence="6">
    <location>
        <position position="178"/>
    </location>
</feature>
<feature type="binding site" evidence="6">
    <location>
        <begin position="328"/>
        <end position="332"/>
    </location>
    <ligand>
        <name>ATP</name>
        <dbReference type="ChEBI" id="CHEBI:30616"/>
    </ligand>
</feature>
<feature type="binding site" evidence="6">
    <location>
        <position position="89"/>
    </location>
    <ligand>
        <name>substrate</name>
    </ligand>
</feature>
<feature type="binding site" evidence="6">
    <location>
        <begin position="279"/>
        <end position="281"/>
    </location>
    <ligand>
        <name>ATP</name>
        <dbReference type="ChEBI" id="CHEBI:30616"/>
    </ligand>
</feature>
<feature type="binding site" evidence="6">
    <location>
        <position position="382"/>
    </location>
    <ligand>
        <name>Mg(2+)</name>
        <dbReference type="ChEBI" id="CHEBI:18420"/>
    </ligand>
</feature>
<comment type="catalytic activity">
    <reaction evidence="6">
        <text>acetate + ATP = acetyl phosphate + ADP</text>
        <dbReference type="Rhea" id="RHEA:11352"/>
        <dbReference type="ChEBI" id="CHEBI:22191"/>
        <dbReference type="ChEBI" id="CHEBI:30089"/>
        <dbReference type="ChEBI" id="CHEBI:30616"/>
        <dbReference type="ChEBI" id="CHEBI:456216"/>
        <dbReference type="EC" id="2.7.2.1"/>
    </reaction>
</comment>
<dbReference type="EC" id="2.7.2.1" evidence="6"/>
<keyword evidence="5 6" id="KW-0067">ATP-binding</keyword>
<dbReference type="GO" id="GO:0000287">
    <property type="term" value="F:magnesium ion binding"/>
    <property type="evidence" value="ECO:0007669"/>
    <property type="project" value="UniProtKB-UniRule"/>
</dbReference>
<keyword evidence="8" id="KW-0614">Plasmid</keyword>
<sequence length="395" mass="44387">MSKILVINAGSSSIKISLFLKENYKLIANGIAERITLDLSKISIKYNGKKYEKEIKLPDYETAINELYKLMHKIELVKSKKEIQNIGFRVVQGGNYINNTVIIDQNIIDIIDKCSIYAPLHNPGALQSILGFRKVFPEAILTADFDTSFHSTIEKVNYVYPINKEITEKYNVRKYGAHGISHQFITEKLSQILDKDRVTFINLHLGNGASICAVKDSKSIDTSMGLTPLAGIMMGTRSGDIDPSIHQFVMKSMNINIDQFTNILNKESGLMGVSGISSDMRDLRKAIDENNKDALFALELFTQKIADYTSIYFNKLGGKIDAIVFTAGIGENNAYVRSEIINKLYFRKIKLSQKLNNGKIGEFQLISTFDSEIPVYVIRTNEELVIARNSVNITD</sequence>
<dbReference type="GO" id="GO:0006083">
    <property type="term" value="P:acetate metabolic process"/>
    <property type="evidence" value="ECO:0007669"/>
    <property type="project" value="TreeGrafter"/>
</dbReference>
<dbReference type="PROSITE" id="PS01075">
    <property type="entry name" value="ACETATE_KINASE_1"/>
    <property type="match status" value="1"/>
</dbReference>
<dbReference type="NCBIfam" id="NF005520">
    <property type="entry name" value="PRK07157.1"/>
    <property type="match status" value="1"/>
</dbReference>
<keyword evidence="6" id="KW-0460">Magnesium</keyword>
<dbReference type="AlphaFoldDB" id="A0A449AJ90"/>
<feature type="binding site" evidence="6">
    <location>
        <position position="15"/>
    </location>
    <ligand>
        <name>ATP</name>
        <dbReference type="ChEBI" id="CHEBI:30616"/>
    </ligand>
</feature>
<feature type="binding site" evidence="6">
    <location>
        <position position="8"/>
    </location>
    <ligand>
        <name>Mg(2+)</name>
        <dbReference type="ChEBI" id="CHEBI:18420"/>
    </ligand>
</feature>
<keyword evidence="2 6" id="KW-0808">Transferase</keyword>
<evidence type="ECO:0000256" key="3">
    <source>
        <dbReference type="ARBA" id="ARBA00022741"/>
    </source>
</evidence>
<dbReference type="PANTHER" id="PTHR21060:SF15">
    <property type="entry name" value="ACETATE KINASE-RELATED"/>
    <property type="match status" value="1"/>
</dbReference>
<comment type="subcellular location">
    <subcellularLocation>
        <location evidence="6">Cytoplasm</location>
    </subcellularLocation>
</comment>
<dbReference type="RefSeq" id="WP_129720957.1">
    <property type="nucleotide sequence ID" value="NZ_LR214986.1"/>
</dbReference>
<dbReference type="NCBIfam" id="TIGR00016">
    <property type="entry name" value="ackA"/>
    <property type="match status" value="1"/>
</dbReference>
<dbReference type="Pfam" id="PF00871">
    <property type="entry name" value="Acetate_kinase"/>
    <property type="match status" value="1"/>
</dbReference>
<evidence type="ECO:0000256" key="2">
    <source>
        <dbReference type="ARBA" id="ARBA00022679"/>
    </source>
</evidence>
<comment type="pathway">
    <text evidence="6">Metabolic intermediate biosynthesis; acetyl-CoA biosynthesis; acetyl-CoA from acetate: step 1/2.</text>
</comment>
<feature type="site" description="Transition state stabilizer" evidence="6">
    <location>
        <position position="237"/>
    </location>
</feature>
<feature type="binding site" evidence="6">
    <location>
        <begin position="204"/>
        <end position="208"/>
    </location>
    <ligand>
        <name>ATP</name>
        <dbReference type="ChEBI" id="CHEBI:30616"/>
    </ligand>
</feature>
<proteinExistence type="inferred from homology"/>
<dbReference type="InterPro" id="IPR004372">
    <property type="entry name" value="Ac/propionate_kinase"/>
</dbReference>
<keyword evidence="4 6" id="KW-0418">Kinase</keyword>
<dbReference type="GO" id="GO:0006085">
    <property type="term" value="P:acetyl-CoA biosynthetic process"/>
    <property type="evidence" value="ECO:0007669"/>
    <property type="project" value="UniProtKB-UniRule"/>
</dbReference>
<evidence type="ECO:0000256" key="1">
    <source>
        <dbReference type="ARBA" id="ARBA00008748"/>
    </source>
</evidence>
<comment type="cofactor">
    <cofactor evidence="6">
        <name>Mg(2+)</name>
        <dbReference type="ChEBI" id="CHEBI:18420"/>
    </cofactor>
    <cofactor evidence="6">
        <name>Mn(2+)</name>
        <dbReference type="ChEBI" id="CHEBI:29035"/>
    </cofactor>
    <text evidence="6">Mg(2+). Can also accept Mn(2+).</text>
</comment>
<dbReference type="SUPFAM" id="SSF53067">
    <property type="entry name" value="Actin-like ATPase domain"/>
    <property type="match status" value="2"/>
</dbReference>
<dbReference type="InterPro" id="IPR043129">
    <property type="entry name" value="ATPase_NBD"/>
</dbReference>
<dbReference type="PRINTS" id="PR00471">
    <property type="entry name" value="ACETATEKNASE"/>
</dbReference>
<evidence type="ECO:0000256" key="7">
    <source>
        <dbReference type="RuleBase" id="RU003835"/>
    </source>
</evidence>
<comment type="function">
    <text evidence="6">Catalyzes the formation of acetyl phosphate from acetate and ATP. Can also catalyze the reverse reaction.</text>
</comment>
<dbReference type="Proteomes" id="UP000289506">
    <property type="component" value="Plasmid 13"/>
</dbReference>
<dbReference type="GO" id="GO:0005737">
    <property type="term" value="C:cytoplasm"/>
    <property type="evidence" value="ECO:0007669"/>
    <property type="project" value="UniProtKB-SubCell"/>
</dbReference>
<organism evidence="8 9">
    <name type="scientific">Mycoplasmopsis cynos</name>
    <dbReference type="NCBI Taxonomy" id="171284"/>
    <lineage>
        <taxon>Bacteria</taxon>
        <taxon>Bacillati</taxon>
        <taxon>Mycoplasmatota</taxon>
        <taxon>Mycoplasmoidales</taxon>
        <taxon>Metamycoplasmataceae</taxon>
        <taxon>Mycoplasmopsis</taxon>
    </lineage>
</organism>
<keyword evidence="6" id="KW-0963">Cytoplasm</keyword>
<evidence type="ECO:0000256" key="4">
    <source>
        <dbReference type="ARBA" id="ARBA00022777"/>
    </source>
</evidence>
<dbReference type="HAMAP" id="MF_00020">
    <property type="entry name" value="Acetate_kinase"/>
    <property type="match status" value="1"/>
</dbReference>
<geneLocation type="plasmid" evidence="8 9">
    <name>13</name>
</geneLocation>
<feature type="active site" description="Proton donor/acceptor" evidence="6">
    <location>
        <position position="146"/>
    </location>
</feature>
<dbReference type="PANTHER" id="PTHR21060">
    <property type="entry name" value="ACETATE KINASE"/>
    <property type="match status" value="1"/>
</dbReference>
<dbReference type="Gene3D" id="3.30.420.40">
    <property type="match status" value="2"/>
</dbReference>
<keyword evidence="6" id="KW-0479">Metal-binding</keyword>
<dbReference type="GO" id="GO:0005524">
    <property type="term" value="F:ATP binding"/>
    <property type="evidence" value="ECO:0007669"/>
    <property type="project" value="UniProtKB-KW"/>
</dbReference>
<comment type="similarity">
    <text evidence="1 6 7">Belongs to the acetokinase family.</text>
</comment>
<evidence type="ECO:0000256" key="6">
    <source>
        <dbReference type="HAMAP-Rule" id="MF_00020"/>
    </source>
</evidence>
<dbReference type="GO" id="GO:0008776">
    <property type="term" value="F:acetate kinase activity"/>
    <property type="evidence" value="ECO:0007669"/>
    <property type="project" value="UniProtKB-UniRule"/>
</dbReference>
<comment type="subunit">
    <text evidence="6">Homodimer.</text>
</comment>
<name>A0A449AJ90_9BACT</name>
<reference evidence="8 9" key="1">
    <citation type="submission" date="2019-01" db="EMBL/GenBank/DDBJ databases">
        <authorList>
            <consortium name="Pathogen Informatics"/>
        </authorList>
    </citation>
    <scope>NUCLEOTIDE SEQUENCE [LARGE SCALE GENOMIC DNA]</scope>
    <source>
        <strain evidence="8 9">NCTC10142</strain>
        <plasmid evidence="9">13</plasmid>
    </source>
</reference>
<dbReference type="InterPro" id="IPR000890">
    <property type="entry name" value="Aliphatic_acid_kin_short-chain"/>
</dbReference>
<dbReference type="PIRSF" id="PIRSF000722">
    <property type="entry name" value="Acetate_prop_kin"/>
    <property type="match status" value="1"/>
</dbReference>